<name>A0A1V6T1Y0_9EURO</name>
<comment type="caution">
    <text evidence="1">The sequence shown here is derived from an EMBL/GenBank/DDBJ whole genome shotgun (WGS) entry which is preliminary data.</text>
</comment>
<keyword evidence="2" id="KW-1185">Reference proteome</keyword>
<dbReference type="OrthoDB" id="4322123at2759"/>
<evidence type="ECO:0000313" key="1">
    <source>
        <dbReference type="EMBL" id="OQE20151.1"/>
    </source>
</evidence>
<reference evidence="2" key="1">
    <citation type="journal article" date="2017" name="Nat. Microbiol.">
        <title>Global analysis of biosynthetic gene clusters reveals vast potential of secondary metabolite production in Penicillium species.</title>
        <authorList>
            <person name="Nielsen J.C."/>
            <person name="Grijseels S."/>
            <person name="Prigent S."/>
            <person name="Ji B."/>
            <person name="Dainat J."/>
            <person name="Nielsen K.F."/>
            <person name="Frisvad J.C."/>
            <person name="Workman M."/>
            <person name="Nielsen J."/>
        </authorList>
    </citation>
    <scope>NUCLEOTIDE SEQUENCE [LARGE SCALE GENOMIC DNA]</scope>
    <source>
        <strain evidence="2">IBT 14082</strain>
    </source>
</reference>
<dbReference type="Proteomes" id="UP000191342">
    <property type="component" value="Unassembled WGS sequence"/>
</dbReference>
<dbReference type="EMBL" id="MLQL01000017">
    <property type="protein sequence ID" value="OQE20151.1"/>
    <property type="molecule type" value="Genomic_DNA"/>
</dbReference>
<evidence type="ECO:0000313" key="2">
    <source>
        <dbReference type="Proteomes" id="UP000191342"/>
    </source>
</evidence>
<dbReference type="AlphaFoldDB" id="A0A1V6T1Y0"/>
<protein>
    <submittedName>
        <fullName evidence="1">Uncharacterized protein</fullName>
    </submittedName>
</protein>
<accession>A0A1V6T1Y0</accession>
<organism evidence="1 2">
    <name type="scientific">Penicillium flavigenum</name>
    <dbReference type="NCBI Taxonomy" id="254877"/>
    <lineage>
        <taxon>Eukaryota</taxon>
        <taxon>Fungi</taxon>
        <taxon>Dikarya</taxon>
        <taxon>Ascomycota</taxon>
        <taxon>Pezizomycotina</taxon>
        <taxon>Eurotiomycetes</taxon>
        <taxon>Eurotiomycetidae</taxon>
        <taxon>Eurotiales</taxon>
        <taxon>Aspergillaceae</taxon>
        <taxon>Penicillium</taxon>
    </lineage>
</organism>
<proteinExistence type="predicted"/>
<gene>
    <name evidence="1" type="ORF">PENFLA_c017G10225</name>
</gene>
<sequence length="109" mass="12064">MERPENVDESEWQEKLSGPYVKAPKLSLRFPTTGHHITTILIHRPFMELITECDECSDKRLRTGSPFPFPLCSRAPGHFGGTCGNCQLAIGTAANPIGLDEDDPIIIND</sequence>